<name>X7YU73_MYCKA</name>
<dbReference type="Proteomes" id="UP000020561">
    <property type="component" value="Unassembled WGS sequence"/>
</dbReference>
<organism evidence="2 3">
    <name type="scientific">Mycobacterium kansasii 662</name>
    <dbReference type="NCBI Taxonomy" id="1299326"/>
    <lineage>
        <taxon>Bacteria</taxon>
        <taxon>Bacillati</taxon>
        <taxon>Actinomycetota</taxon>
        <taxon>Actinomycetes</taxon>
        <taxon>Mycobacteriales</taxon>
        <taxon>Mycobacteriaceae</taxon>
        <taxon>Mycobacterium</taxon>
    </lineage>
</organism>
<evidence type="ECO:0000256" key="1">
    <source>
        <dbReference type="SAM" id="MobiDB-lite"/>
    </source>
</evidence>
<dbReference type="AlphaFoldDB" id="X7YU73"/>
<feature type="compositionally biased region" description="Pro residues" evidence="1">
    <location>
        <begin position="28"/>
        <end position="44"/>
    </location>
</feature>
<dbReference type="PATRIC" id="fig|1299326.3.peg.5441"/>
<protein>
    <submittedName>
        <fullName evidence="2">Uncharacterized protein</fullName>
    </submittedName>
</protein>
<dbReference type="EMBL" id="JAOA01000012">
    <property type="protein sequence ID" value="EUA10286.1"/>
    <property type="molecule type" value="Genomic_DNA"/>
</dbReference>
<evidence type="ECO:0000313" key="3">
    <source>
        <dbReference type="Proteomes" id="UP000020561"/>
    </source>
</evidence>
<feature type="region of interest" description="Disordered" evidence="1">
    <location>
        <begin position="1"/>
        <end position="63"/>
    </location>
</feature>
<evidence type="ECO:0000313" key="2">
    <source>
        <dbReference type="EMBL" id="EUA10286.1"/>
    </source>
</evidence>
<sequence length="63" mass="6052">MTWIPAKPATQPAPGNATDLQSLLVPQAPGPPPGYGPLPGPPPASAAAPAPAAPLPAEQGAGR</sequence>
<gene>
    <name evidence="2" type="ORF">I545_5653</name>
</gene>
<proteinExistence type="predicted"/>
<comment type="caution">
    <text evidence="2">The sequence shown here is derived from an EMBL/GenBank/DDBJ whole genome shotgun (WGS) entry which is preliminary data.</text>
</comment>
<feature type="compositionally biased region" description="Low complexity" evidence="1">
    <location>
        <begin position="45"/>
        <end position="63"/>
    </location>
</feature>
<accession>X7YU73</accession>
<reference evidence="2 3" key="1">
    <citation type="submission" date="2013-12" db="EMBL/GenBank/DDBJ databases">
        <authorList>
            <person name="Brown-Elliot B."/>
            <person name="Wallace R."/>
            <person name="Lenaerts A."/>
            <person name="Ordway D."/>
            <person name="DeGroote M.A."/>
            <person name="Parker T."/>
            <person name="Sizemore C."/>
            <person name="Tallon L.J."/>
            <person name="Sadzewicz L.K."/>
            <person name="Sengamalay N."/>
            <person name="Fraser C.M."/>
            <person name="Hine E."/>
            <person name="Shefchek K.A."/>
            <person name="Das S.P."/>
            <person name="Tettelin H."/>
        </authorList>
    </citation>
    <scope>NUCLEOTIDE SEQUENCE [LARGE SCALE GENOMIC DNA]</scope>
    <source>
        <strain evidence="2 3">662</strain>
    </source>
</reference>